<name>A0ACC1RXM8_9HYPO</name>
<dbReference type="EMBL" id="JANRMS010001497">
    <property type="protein sequence ID" value="KAJ3527841.1"/>
    <property type="molecule type" value="Genomic_DNA"/>
</dbReference>
<gene>
    <name evidence="1" type="ORF">NM208_g10508</name>
</gene>
<comment type="caution">
    <text evidence="1">The sequence shown here is derived from an EMBL/GenBank/DDBJ whole genome shotgun (WGS) entry which is preliminary data.</text>
</comment>
<dbReference type="Proteomes" id="UP001148629">
    <property type="component" value="Unassembled WGS sequence"/>
</dbReference>
<accession>A0ACC1RXM8</accession>
<evidence type="ECO:0000313" key="1">
    <source>
        <dbReference type="EMBL" id="KAJ3527841.1"/>
    </source>
</evidence>
<reference evidence="1" key="1">
    <citation type="submission" date="2022-08" db="EMBL/GenBank/DDBJ databases">
        <title>Genome Sequence of Fusarium decemcellulare.</title>
        <authorList>
            <person name="Buettner E."/>
        </authorList>
    </citation>
    <scope>NUCLEOTIDE SEQUENCE</scope>
    <source>
        <strain evidence="1">Babe19</strain>
    </source>
</reference>
<organism evidence="1 2">
    <name type="scientific">Fusarium decemcellulare</name>
    <dbReference type="NCBI Taxonomy" id="57161"/>
    <lineage>
        <taxon>Eukaryota</taxon>
        <taxon>Fungi</taxon>
        <taxon>Dikarya</taxon>
        <taxon>Ascomycota</taxon>
        <taxon>Pezizomycotina</taxon>
        <taxon>Sordariomycetes</taxon>
        <taxon>Hypocreomycetidae</taxon>
        <taxon>Hypocreales</taxon>
        <taxon>Nectriaceae</taxon>
        <taxon>Fusarium</taxon>
        <taxon>Fusarium decemcellulare species complex</taxon>
    </lineage>
</organism>
<proteinExistence type="predicted"/>
<evidence type="ECO:0000313" key="2">
    <source>
        <dbReference type="Proteomes" id="UP001148629"/>
    </source>
</evidence>
<protein>
    <submittedName>
        <fullName evidence="1">Uncharacterized protein</fullName>
    </submittedName>
</protein>
<sequence>MFVQHFFPTLAFLSVFLGTVLAAECTNITIVTADHADRIRKSCKTITGYLNFDGSLNETINLDGIETVDGNMMYYPDDDWPIAWESDEPYPTDRSTFKIHSSTLKTINGDVYLWKFQGLEELSFPNLTRVEQGFGLRRMRYLKTLDITNLAYLGDFNIEATQLTTLRHEGLKGFTNSTHKYHQIEMHGLRVESIDSWFRYPLTVDWVIPQFAAEPESAPAPINIYGYSLPNIKNVTIGWSKISNVKIRGDFDVTFGGSETEEVEIDFLLIYGNTTKIQRDPDLKKLEVGELIVTHSFAKEVDLSALDQVTNLTFTFNQGLQGVRVGPKATEWENVSVVFDFNENVNLTSEYRDPENEKDRFWYWPEGEMRSIVITGTPVTNDFFESFLEHRNGSDAPKVSYQFDLQPEWYEQSIIDCTPFEELRNRSVLPEYYGCKDKESSANITRLSWAFTAVAFLINALHFL</sequence>
<keyword evidence="2" id="KW-1185">Reference proteome</keyword>